<dbReference type="InterPro" id="IPR051018">
    <property type="entry name" value="Bacteriophage_GH24"/>
</dbReference>
<dbReference type="SUPFAM" id="SSF53955">
    <property type="entry name" value="Lysozyme-like"/>
    <property type="match status" value="1"/>
</dbReference>
<keyword evidence="4" id="KW-0378">Hydrolase</keyword>
<evidence type="ECO:0000313" key="5">
    <source>
        <dbReference type="EMBL" id="SFK63690.1"/>
    </source>
</evidence>
<dbReference type="InterPro" id="IPR023346">
    <property type="entry name" value="Lysozyme-like_dom_sf"/>
</dbReference>
<evidence type="ECO:0000256" key="1">
    <source>
        <dbReference type="ARBA" id="ARBA00022529"/>
    </source>
</evidence>
<dbReference type="RefSeq" id="WP_090699084.1">
    <property type="nucleotide sequence ID" value="NZ_FOSP01000011.1"/>
</dbReference>
<dbReference type="OrthoDB" id="5327667at2"/>
<gene>
    <name evidence="5" type="ORF">SAMN05216302_101128</name>
</gene>
<dbReference type="PANTHER" id="PTHR38107">
    <property type="match status" value="1"/>
</dbReference>
<dbReference type="GO" id="GO:0003796">
    <property type="term" value="F:lysozyme activity"/>
    <property type="evidence" value="ECO:0007669"/>
    <property type="project" value="UniProtKB-EC"/>
</dbReference>
<dbReference type="PANTHER" id="PTHR38107:SF3">
    <property type="entry name" value="LYSOZYME RRRD-RELATED"/>
    <property type="match status" value="1"/>
</dbReference>
<keyword evidence="2 4" id="KW-0081">Bacteriolytic enzyme</keyword>
<comment type="similarity">
    <text evidence="4">Belongs to the glycosyl hydrolase 24 family.</text>
</comment>
<comment type="catalytic activity">
    <reaction evidence="4">
        <text>Hydrolysis of (1-&gt;4)-beta-linkages between N-acetylmuramic acid and N-acetyl-D-glucosamine residues in a peptidoglycan and between N-acetyl-D-glucosamine residues in chitodextrins.</text>
        <dbReference type="EC" id="3.2.1.17"/>
    </reaction>
</comment>
<protein>
    <recommendedName>
        <fullName evidence="4">Lysozyme</fullName>
        <ecNumber evidence="4">3.2.1.17</ecNumber>
    </recommendedName>
</protein>
<keyword evidence="3" id="KW-1035">Host cytoplasm</keyword>
<dbReference type="Pfam" id="PF00959">
    <property type="entry name" value="Phage_lysozyme"/>
    <property type="match status" value="1"/>
</dbReference>
<dbReference type="AlphaFoldDB" id="A0A1I4B5Q0"/>
<dbReference type="EC" id="3.2.1.17" evidence="4"/>
<reference evidence="6" key="1">
    <citation type="submission" date="2016-10" db="EMBL/GenBank/DDBJ databases">
        <authorList>
            <person name="Varghese N."/>
            <person name="Submissions S."/>
        </authorList>
    </citation>
    <scope>NUCLEOTIDE SEQUENCE [LARGE SCALE GENOMIC DNA]</scope>
    <source>
        <strain evidence="6">Nm69</strain>
    </source>
</reference>
<proteinExistence type="inferred from homology"/>
<evidence type="ECO:0000256" key="3">
    <source>
        <dbReference type="ARBA" id="ARBA00023200"/>
    </source>
</evidence>
<keyword evidence="1 4" id="KW-0929">Antimicrobial</keyword>
<dbReference type="GO" id="GO:0009253">
    <property type="term" value="P:peptidoglycan catabolic process"/>
    <property type="evidence" value="ECO:0007669"/>
    <property type="project" value="InterPro"/>
</dbReference>
<dbReference type="GO" id="GO:0042742">
    <property type="term" value="P:defense response to bacterium"/>
    <property type="evidence" value="ECO:0007669"/>
    <property type="project" value="UniProtKB-KW"/>
</dbReference>
<accession>A0A1I4B5Q0</accession>
<evidence type="ECO:0000256" key="4">
    <source>
        <dbReference type="RuleBase" id="RU003788"/>
    </source>
</evidence>
<dbReference type="EMBL" id="FOSP01000011">
    <property type="protein sequence ID" value="SFK63690.1"/>
    <property type="molecule type" value="Genomic_DNA"/>
</dbReference>
<dbReference type="Gene3D" id="1.10.530.40">
    <property type="match status" value="1"/>
</dbReference>
<sequence>MESVKKQTTINVVTKASDKGINLLKSIEVLKLKPYDDDTGRLITEWCDGATIGYGHLITQREWQTFCNGYLSGITEYYADHLFRCDLNRFELAVNRYVTANISQHQYDALVMFSFNIGVEGFRTSSALKLVNNPRAITNYSSLETAWKAWNKETKNGIKEISDGLVNRRQCEWNVFMKAIYRRW</sequence>
<name>A0A1I4B5Q0_9PROT</name>
<evidence type="ECO:0000313" key="6">
    <source>
        <dbReference type="Proteomes" id="UP000199533"/>
    </source>
</evidence>
<dbReference type="CDD" id="cd00737">
    <property type="entry name" value="lyz_endolysin_autolysin"/>
    <property type="match status" value="1"/>
</dbReference>
<keyword evidence="4" id="KW-0326">Glycosidase</keyword>
<dbReference type="Proteomes" id="UP000199533">
    <property type="component" value="Unassembled WGS sequence"/>
</dbReference>
<dbReference type="GO" id="GO:0031640">
    <property type="term" value="P:killing of cells of another organism"/>
    <property type="evidence" value="ECO:0007669"/>
    <property type="project" value="UniProtKB-KW"/>
</dbReference>
<dbReference type="GO" id="GO:0016998">
    <property type="term" value="P:cell wall macromolecule catabolic process"/>
    <property type="evidence" value="ECO:0007669"/>
    <property type="project" value="InterPro"/>
</dbReference>
<dbReference type="InterPro" id="IPR033907">
    <property type="entry name" value="Endolysin_autolysin"/>
</dbReference>
<dbReference type="STRING" id="52441.SAMN05216302_101128"/>
<dbReference type="InterPro" id="IPR002196">
    <property type="entry name" value="Glyco_hydro_24"/>
</dbReference>
<organism evidence="5 6">
    <name type="scientific">Nitrosomonas aestuarii</name>
    <dbReference type="NCBI Taxonomy" id="52441"/>
    <lineage>
        <taxon>Bacteria</taxon>
        <taxon>Pseudomonadati</taxon>
        <taxon>Pseudomonadota</taxon>
        <taxon>Betaproteobacteria</taxon>
        <taxon>Nitrosomonadales</taxon>
        <taxon>Nitrosomonadaceae</taxon>
        <taxon>Nitrosomonas</taxon>
    </lineage>
</organism>
<evidence type="ECO:0000256" key="2">
    <source>
        <dbReference type="ARBA" id="ARBA00022638"/>
    </source>
</evidence>
<keyword evidence="6" id="KW-1185">Reference proteome</keyword>
<dbReference type="InterPro" id="IPR023347">
    <property type="entry name" value="Lysozyme_dom_sf"/>
</dbReference>